<gene>
    <name evidence="4" type="primary">yneB_2</name>
    <name evidence="4" type="ORF">Pmgp_02542</name>
</gene>
<evidence type="ECO:0000313" key="5">
    <source>
        <dbReference type="Proteomes" id="UP000297597"/>
    </source>
</evidence>
<keyword evidence="2" id="KW-0233">DNA recombination</keyword>
<proteinExistence type="predicted"/>
<dbReference type="CDD" id="cd00338">
    <property type="entry name" value="Ser_Recombinase"/>
    <property type="match status" value="1"/>
</dbReference>
<name>A0A4Y7RNJ5_9FIRM</name>
<dbReference type="PANTHER" id="PTHR30461:SF2">
    <property type="entry name" value="SERINE RECOMBINASE PINE-RELATED"/>
    <property type="match status" value="1"/>
</dbReference>
<dbReference type="PANTHER" id="PTHR30461">
    <property type="entry name" value="DNA-INVERTASE FROM LAMBDOID PROPHAGE"/>
    <property type="match status" value="1"/>
</dbReference>
<dbReference type="AlphaFoldDB" id="A0A4Y7RNJ5"/>
<dbReference type="EMBL" id="QFFZ01000030">
    <property type="protein sequence ID" value="TEB10242.1"/>
    <property type="molecule type" value="Genomic_DNA"/>
</dbReference>
<organism evidence="4 5">
    <name type="scientific">Pelotomaculum propionicicum</name>
    <dbReference type="NCBI Taxonomy" id="258475"/>
    <lineage>
        <taxon>Bacteria</taxon>
        <taxon>Bacillati</taxon>
        <taxon>Bacillota</taxon>
        <taxon>Clostridia</taxon>
        <taxon>Eubacteriales</taxon>
        <taxon>Desulfotomaculaceae</taxon>
        <taxon>Pelotomaculum</taxon>
    </lineage>
</organism>
<dbReference type="Gene3D" id="3.40.50.1390">
    <property type="entry name" value="Resolvase, N-terminal catalytic domain"/>
    <property type="match status" value="1"/>
</dbReference>
<dbReference type="InterPro" id="IPR050639">
    <property type="entry name" value="SSR_resolvase"/>
</dbReference>
<keyword evidence="5" id="KW-1185">Reference proteome</keyword>
<dbReference type="RefSeq" id="WP_134214357.1">
    <property type="nucleotide sequence ID" value="NZ_QFFZ01000030.1"/>
</dbReference>
<dbReference type="SMART" id="SM00857">
    <property type="entry name" value="Resolvase"/>
    <property type="match status" value="1"/>
</dbReference>
<dbReference type="OrthoDB" id="1848801at2"/>
<dbReference type="GO" id="GO:0003677">
    <property type="term" value="F:DNA binding"/>
    <property type="evidence" value="ECO:0007669"/>
    <property type="project" value="UniProtKB-KW"/>
</dbReference>
<dbReference type="InterPro" id="IPR006119">
    <property type="entry name" value="Resolv_N"/>
</dbReference>
<dbReference type="InterPro" id="IPR036162">
    <property type="entry name" value="Resolvase-like_N_sf"/>
</dbReference>
<protein>
    <submittedName>
        <fullName evidence="4">Resolvase YneB</fullName>
    </submittedName>
</protein>
<sequence length="129" mass="14392">MNQSKRAWLYCRVDAPEDEHGRLKGQQKELSDYAGQMGFEVVGASQDTGSGLNFDKNGLADVTEAAAAGKMDVLLIVNVSRLGRDTMKTMDFIRRLNERGIKVYSPMEGEIRLKTRVETCSHIINTLNL</sequence>
<accession>A0A4Y7RNJ5</accession>
<evidence type="ECO:0000313" key="4">
    <source>
        <dbReference type="EMBL" id="TEB10242.1"/>
    </source>
</evidence>
<dbReference type="Proteomes" id="UP000297597">
    <property type="component" value="Unassembled WGS sequence"/>
</dbReference>
<dbReference type="SUPFAM" id="SSF53041">
    <property type="entry name" value="Resolvase-like"/>
    <property type="match status" value="1"/>
</dbReference>
<comment type="caution">
    <text evidence="4">The sequence shown here is derived from an EMBL/GenBank/DDBJ whole genome shotgun (WGS) entry which is preliminary data.</text>
</comment>
<reference evidence="4 5" key="1">
    <citation type="journal article" date="2018" name="Environ. Microbiol.">
        <title>Novel energy conservation strategies and behaviour of Pelotomaculum schinkii driving syntrophic propionate catabolism.</title>
        <authorList>
            <person name="Hidalgo-Ahumada C.A.P."/>
            <person name="Nobu M.K."/>
            <person name="Narihiro T."/>
            <person name="Tamaki H."/>
            <person name="Liu W.T."/>
            <person name="Kamagata Y."/>
            <person name="Stams A.J.M."/>
            <person name="Imachi H."/>
            <person name="Sousa D.Z."/>
        </authorList>
    </citation>
    <scope>NUCLEOTIDE SEQUENCE [LARGE SCALE GENOMIC DNA]</scope>
    <source>
        <strain evidence="4 5">MGP</strain>
    </source>
</reference>
<evidence type="ECO:0000256" key="2">
    <source>
        <dbReference type="ARBA" id="ARBA00023172"/>
    </source>
</evidence>
<keyword evidence="1" id="KW-0238">DNA-binding</keyword>
<feature type="domain" description="Resolvase/invertase-type recombinase catalytic" evidence="3">
    <location>
        <begin position="7"/>
        <end position="122"/>
    </location>
</feature>
<evidence type="ECO:0000259" key="3">
    <source>
        <dbReference type="SMART" id="SM00857"/>
    </source>
</evidence>
<dbReference type="Pfam" id="PF00239">
    <property type="entry name" value="Resolvase"/>
    <property type="match status" value="1"/>
</dbReference>
<dbReference type="GO" id="GO:0000150">
    <property type="term" value="F:DNA strand exchange activity"/>
    <property type="evidence" value="ECO:0007669"/>
    <property type="project" value="InterPro"/>
</dbReference>
<evidence type="ECO:0000256" key="1">
    <source>
        <dbReference type="ARBA" id="ARBA00023125"/>
    </source>
</evidence>